<dbReference type="Proteomes" id="UP000095788">
    <property type="component" value="Unassembled WGS sequence"/>
</dbReference>
<proteinExistence type="predicted"/>
<feature type="transmembrane region" description="Helical" evidence="1">
    <location>
        <begin position="134"/>
        <end position="155"/>
    </location>
</feature>
<protein>
    <submittedName>
        <fullName evidence="3">Predicted membrane protein</fullName>
    </submittedName>
</protein>
<dbReference type="AlphaFoldDB" id="A0A174TPB0"/>
<evidence type="ECO:0000313" key="3">
    <source>
        <dbReference type="EMBL" id="CUQ09728.1"/>
    </source>
</evidence>
<feature type="domain" description="DZANK-type" evidence="2">
    <location>
        <begin position="46"/>
        <end position="93"/>
    </location>
</feature>
<sequence length="242" mass="26658">MTAKIKFKCTSCHHVFTHDAYQKECFCPKCGNISERCPEEEQTALCSECGTEIPAGATSCPTCGCPISATKNRHCHECGAELADSVHVCPQCGCPVVPAAPIAVSPIPPVSITQTTSPIEVEEQELSLPPRSRALYWFIGGIVLVLLVSFGIFYYTTDYFKDKNTTLESVVGTSQQVVIDGVNLRLRYAPSPDAETYKWADGTNRHPEKGERFPYLGEVGGFYKIDYKGLVLYVSKQHTHLE</sequence>
<keyword evidence="1" id="KW-0472">Membrane</keyword>
<name>A0A174TPB0_BACUN</name>
<accession>A0A174TPB0</accession>
<dbReference type="RefSeq" id="WP_057281869.1">
    <property type="nucleotide sequence ID" value="NZ_CZBF01000005.1"/>
</dbReference>
<organism evidence="3 4">
    <name type="scientific">Bacteroides uniformis</name>
    <dbReference type="NCBI Taxonomy" id="820"/>
    <lineage>
        <taxon>Bacteria</taxon>
        <taxon>Pseudomonadati</taxon>
        <taxon>Bacteroidota</taxon>
        <taxon>Bacteroidia</taxon>
        <taxon>Bacteroidales</taxon>
        <taxon>Bacteroidaceae</taxon>
        <taxon>Bacteroides</taxon>
    </lineage>
</organism>
<evidence type="ECO:0000256" key="1">
    <source>
        <dbReference type="SAM" id="Phobius"/>
    </source>
</evidence>
<keyword evidence="1" id="KW-0812">Transmembrane</keyword>
<gene>
    <name evidence="3" type="ORF">ERS852554_02912</name>
</gene>
<dbReference type="InterPro" id="IPR025874">
    <property type="entry name" value="DZR"/>
</dbReference>
<dbReference type="Pfam" id="PF12773">
    <property type="entry name" value="DZR"/>
    <property type="match status" value="1"/>
</dbReference>
<evidence type="ECO:0000259" key="2">
    <source>
        <dbReference type="Pfam" id="PF12773"/>
    </source>
</evidence>
<dbReference type="EMBL" id="CZBF01000005">
    <property type="protein sequence ID" value="CUQ09728.1"/>
    <property type="molecule type" value="Genomic_DNA"/>
</dbReference>
<reference evidence="3 4" key="1">
    <citation type="submission" date="2015-09" db="EMBL/GenBank/DDBJ databases">
        <authorList>
            <consortium name="Pathogen Informatics"/>
        </authorList>
    </citation>
    <scope>NUCLEOTIDE SEQUENCE [LARGE SCALE GENOMIC DNA]</scope>
    <source>
        <strain evidence="3 4">2789STDY5834942</strain>
    </source>
</reference>
<evidence type="ECO:0000313" key="4">
    <source>
        <dbReference type="Proteomes" id="UP000095788"/>
    </source>
</evidence>
<keyword evidence="1" id="KW-1133">Transmembrane helix</keyword>